<evidence type="ECO:0000313" key="8">
    <source>
        <dbReference type="Proteomes" id="UP000659654"/>
    </source>
</evidence>
<dbReference type="GO" id="GO:0005634">
    <property type="term" value="C:nucleus"/>
    <property type="evidence" value="ECO:0007669"/>
    <property type="project" value="UniProtKB-SubCell"/>
</dbReference>
<feature type="coiled-coil region" evidence="5">
    <location>
        <begin position="114"/>
        <end position="141"/>
    </location>
</feature>
<dbReference type="Pfam" id="PF04939">
    <property type="entry name" value="RRS1"/>
    <property type="match status" value="1"/>
</dbReference>
<keyword evidence="5" id="KW-0175">Coiled coil</keyword>
<dbReference type="AlphaFoldDB" id="A0A7I8X2S5"/>
<evidence type="ECO:0000256" key="2">
    <source>
        <dbReference type="ARBA" id="ARBA00010077"/>
    </source>
</evidence>
<evidence type="ECO:0000256" key="3">
    <source>
        <dbReference type="ARBA" id="ARBA00022517"/>
    </source>
</evidence>
<organism evidence="7 8">
    <name type="scientific">Bursaphelenchus xylophilus</name>
    <name type="common">Pinewood nematode worm</name>
    <name type="synonym">Aphelenchoides xylophilus</name>
    <dbReference type="NCBI Taxonomy" id="6326"/>
    <lineage>
        <taxon>Eukaryota</taxon>
        <taxon>Metazoa</taxon>
        <taxon>Ecdysozoa</taxon>
        <taxon>Nematoda</taxon>
        <taxon>Chromadorea</taxon>
        <taxon>Rhabditida</taxon>
        <taxon>Tylenchina</taxon>
        <taxon>Tylenchomorpha</taxon>
        <taxon>Aphelenchoidea</taxon>
        <taxon>Aphelenchoididae</taxon>
        <taxon>Bursaphelenchus</taxon>
    </lineage>
</organism>
<keyword evidence="3" id="KW-0690">Ribosome biogenesis</keyword>
<evidence type="ECO:0000256" key="4">
    <source>
        <dbReference type="ARBA" id="ARBA00023242"/>
    </source>
</evidence>
<evidence type="ECO:0000256" key="1">
    <source>
        <dbReference type="ARBA" id="ARBA00004123"/>
    </source>
</evidence>
<accession>A0A7I8X2S5</accession>
<feature type="region of interest" description="Disordered" evidence="6">
    <location>
        <begin position="399"/>
        <end position="426"/>
    </location>
</feature>
<feature type="region of interest" description="Disordered" evidence="6">
    <location>
        <begin position="446"/>
        <end position="578"/>
    </location>
</feature>
<dbReference type="Proteomes" id="UP000659654">
    <property type="component" value="Unassembled WGS sequence"/>
</dbReference>
<gene>
    <name evidence="7" type="ORF">BXYJ_LOCUS15151</name>
</gene>
<evidence type="ECO:0000256" key="6">
    <source>
        <dbReference type="SAM" id="MobiDB-lite"/>
    </source>
</evidence>
<comment type="caution">
    <text evidence="7">The sequence shown here is derived from an EMBL/GenBank/DDBJ whole genome shotgun (WGS) entry which is preliminary data.</text>
</comment>
<evidence type="ECO:0000313" key="7">
    <source>
        <dbReference type="EMBL" id="CAD5235060.1"/>
    </source>
</evidence>
<feature type="compositionally biased region" description="Gly residues" evidence="6">
    <location>
        <begin position="549"/>
        <end position="558"/>
    </location>
</feature>
<dbReference type="InterPro" id="IPR034754">
    <property type="entry name" value="GEMIN8"/>
</dbReference>
<protein>
    <submittedName>
        <fullName evidence="7">(pine wood nematode) hypothetical protein</fullName>
    </submittedName>
</protein>
<reference evidence="7" key="1">
    <citation type="submission" date="2020-09" db="EMBL/GenBank/DDBJ databases">
        <authorList>
            <person name="Kikuchi T."/>
        </authorList>
    </citation>
    <scope>NUCLEOTIDE SEQUENCE</scope>
    <source>
        <strain evidence="7">Ka4C1</strain>
    </source>
</reference>
<dbReference type="GO" id="GO:0032797">
    <property type="term" value="C:SMN complex"/>
    <property type="evidence" value="ECO:0007669"/>
    <property type="project" value="InterPro"/>
</dbReference>
<dbReference type="InterPro" id="IPR007023">
    <property type="entry name" value="Ribosom_reg"/>
</dbReference>
<dbReference type="PANTHER" id="PTHR16238">
    <property type="entry name" value="GEM-ASSOCIATED PROTEIN 8"/>
    <property type="match status" value="1"/>
</dbReference>
<dbReference type="SMR" id="A0A7I8X2S5"/>
<dbReference type="GO" id="GO:0042254">
    <property type="term" value="P:ribosome biogenesis"/>
    <property type="evidence" value="ECO:0007669"/>
    <property type="project" value="UniProtKB-KW"/>
</dbReference>
<dbReference type="OrthoDB" id="28455at2759"/>
<dbReference type="Proteomes" id="UP000582659">
    <property type="component" value="Unassembled WGS sequence"/>
</dbReference>
<keyword evidence="8" id="KW-1185">Reference proteome</keyword>
<feature type="compositionally biased region" description="Basic and acidic residues" evidence="6">
    <location>
        <begin position="458"/>
        <end position="483"/>
    </location>
</feature>
<feature type="compositionally biased region" description="Basic and acidic residues" evidence="6">
    <location>
        <begin position="511"/>
        <end position="526"/>
    </location>
</feature>
<evidence type="ECO:0000256" key="5">
    <source>
        <dbReference type="SAM" id="Coils"/>
    </source>
</evidence>
<dbReference type="EMBL" id="CAJFCV020000006">
    <property type="protein sequence ID" value="CAG9131226.1"/>
    <property type="molecule type" value="Genomic_DNA"/>
</dbReference>
<proteinExistence type="inferred from homology"/>
<sequence>MWSPDDLQSFWQHEAALHKWQDVFASAFDTAQQYYNQHFDNYPVDEYLSLEEQEVGVGVRPDEYVGLLESGAVDEISHSFEDADLSANTSQEIDIADEEELSPEMLEYYKVTLAHREKRAREKLEEKLRKHENWLEEDEDEYIEADQIGIHGPIRKSTQAPNRVAEEEERIKEMKEKYGDKWEYINKIESKMNFEFESKVKELDAFLWPNIPLREMTTQLPTNEVSKTVEPFLDPGNLLIIDRDAHDSVEKRGKHPSEQELKEMTRDNIQFLFNEIWKLPRKFVGDATCAILPERKFVIPREKSLPSKPPMTRWQEFAQRKGITNDKDKSKKVWDEESQTWVPRYGYQHAKHAEGKDWLIEIPQNQDPNADYFAKRDDAKKEKVAKNQLQHMKNVKRQLKDMGKGKEPRTYTDFGKGANAIPLGVGQNPRERTRQELGYKMHHAKEATASAGKFQKTLKGEKTPKLGIKRKFESNEQDPKSEVSKQLQILEKLNSKKPKIDTSRINAAAEAMERRGGGDSDDESSRKKNKTPKKVKGTGRKSGFKPTKGGKGGPGGKPGKPSGKFGNKKGGKFSKGKN</sequence>
<dbReference type="EMBL" id="CAJFDI010000006">
    <property type="protein sequence ID" value="CAD5235060.1"/>
    <property type="molecule type" value="Genomic_DNA"/>
</dbReference>
<dbReference type="GO" id="GO:0000387">
    <property type="term" value="P:spliceosomal snRNP assembly"/>
    <property type="evidence" value="ECO:0007669"/>
    <property type="project" value="InterPro"/>
</dbReference>
<feature type="compositionally biased region" description="Basic and acidic residues" evidence="6">
    <location>
        <begin position="399"/>
        <end position="410"/>
    </location>
</feature>
<feature type="compositionally biased region" description="Basic residues" evidence="6">
    <location>
        <begin position="527"/>
        <end position="543"/>
    </location>
</feature>
<keyword evidence="4" id="KW-0539">Nucleus</keyword>
<feature type="compositionally biased region" description="Basic residues" evidence="6">
    <location>
        <begin position="566"/>
        <end position="578"/>
    </location>
</feature>
<name>A0A7I8X2S5_BURXY</name>
<comment type="similarity">
    <text evidence="2">Belongs to the RRS1 family.</text>
</comment>
<dbReference type="PANTHER" id="PTHR16238:SF7">
    <property type="entry name" value="GEM-ASSOCIATED PROTEIN 8"/>
    <property type="match status" value="1"/>
</dbReference>
<comment type="subcellular location">
    <subcellularLocation>
        <location evidence="1">Nucleus</location>
    </subcellularLocation>
</comment>